<dbReference type="OrthoDB" id="79228at2"/>
<evidence type="ECO:0000313" key="2">
    <source>
        <dbReference type="EMBL" id="BBM36866.1"/>
    </source>
</evidence>
<dbReference type="EMBL" id="AP019822">
    <property type="protein sequence ID" value="BBM36866.1"/>
    <property type="molecule type" value="Genomic_DNA"/>
</dbReference>
<sequence length="266" mass="29372">MKKFLGVLAVLTAATVNLYAHNQFIYTDTLNVTGKSSVPFKVIFGHPYHGGEDKPIPVGKVKEKTHLAEKVFAVHDGQKIDLTAKVKEGQLKTDKALGRTLDFVIDSELKGAGDWVIIAVPGLTVDDSISYSFNGIVKTVITKEGSKGDDWKKRVADGYYEIIPFTNPSMVNVNSVFKGRLVDKKGNPMKNTDISVNYVNGKLDAGKGTFTGKLQNEKVSMSTYTDDNGYFVLSFPHKGLWSIRGKAFVDREKKYVEDTSLLIEVK</sequence>
<dbReference type="InterPro" id="IPR019613">
    <property type="entry name" value="DUF4198"/>
</dbReference>
<dbReference type="STRING" id="714315.GCA_000516535_01819"/>
<dbReference type="AlphaFoldDB" id="A0A510JCQ0"/>
<evidence type="ECO:0000256" key="1">
    <source>
        <dbReference type="SAM" id="SignalP"/>
    </source>
</evidence>
<evidence type="ECO:0008006" key="4">
    <source>
        <dbReference type="Google" id="ProtNLM"/>
    </source>
</evidence>
<evidence type="ECO:0000313" key="3">
    <source>
        <dbReference type="Proteomes" id="UP000321606"/>
    </source>
</evidence>
<name>A0A510JCQ0_9FUSO</name>
<feature type="signal peptide" evidence="1">
    <location>
        <begin position="1"/>
        <end position="20"/>
    </location>
</feature>
<proteinExistence type="predicted"/>
<reference evidence="2 3" key="1">
    <citation type="submission" date="2019-07" db="EMBL/GenBank/DDBJ databases">
        <title>Complete Genome Sequence of Leptotrichia goodfellowii Strain JCM 16774.</title>
        <authorList>
            <person name="Watanabe S."/>
            <person name="Cui L."/>
        </authorList>
    </citation>
    <scope>NUCLEOTIDE SEQUENCE [LARGE SCALE GENOMIC DNA]</scope>
    <source>
        <strain evidence="2 3">JCM16774</strain>
    </source>
</reference>
<organism evidence="2 3">
    <name type="scientific">Pseudoleptotrichia goodfellowii</name>
    <dbReference type="NCBI Taxonomy" id="157692"/>
    <lineage>
        <taxon>Bacteria</taxon>
        <taxon>Fusobacteriati</taxon>
        <taxon>Fusobacteriota</taxon>
        <taxon>Fusobacteriia</taxon>
        <taxon>Fusobacteriales</taxon>
        <taxon>Leptotrichiaceae</taxon>
        <taxon>Pseudoleptotrichia</taxon>
    </lineage>
</organism>
<gene>
    <name evidence="2" type="ORF">JCM16774_1812</name>
</gene>
<protein>
    <recommendedName>
        <fullName evidence="4">Nickel transport complex, NikM subunit, transmembrane</fullName>
    </recommendedName>
</protein>
<dbReference type="KEGG" id="lgo:JCM16774_1812"/>
<accession>A0A510JCQ0</accession>
<dbReference type="Proteomes" id="UP000321606">
    <property type="component" value="Chromosome"/>
</dbReference>
<feature type="chain" id="PRO_5022052832" description="Nickel transport complex, NikM subunit, transmembrane" evidence="1">
    <location>
        <begin position="21"/>
        <end position="266"/>
    </location>
</feature>
<dbReference type="RefSeq" id="WP_026738054.1">
    <property type="nucleotide sequence ID" value="NZ_AP019822.1"/>
</dbReference>
<dbReference type="Pfam" id="PF10670">
    <property type="entry name" value="DUF4198"/>
    <property type="match status" value="1"/>
</dbReference>
<keyword evidence="1" id="KW-0732">Signal</keyword>